<organism evidence="4 5">
    <name type="scientific">Sporosarcina newyorkensis</name>
    <dbReference type="NCBI Taxonomy" id="759851"/>
    <lineage>
        <taxon>Bacteria</taxon>
        <taxon>Bacillati</taxon>
        <taxon>Bacillota</taxon>
        <taxon>Bacilli</taxon>
        <taxon>Bacillales</taxon>
        <taxon>Caryophanaceae</taxon>
        <taxon>Sporosarcina</taxon>
    </lineage>
</organism>
<feature type="region of interest" description="Disordered" evidence="2">
    <location>
        <begin position="106"/>
        <end position="137"/>
    </location>
</feature>
<dbReference type="PANTHER" id="PTHR33795">
    <property type="entry name" value="INSERTION ELEMENT IS150 PROTEIN INSJ"/>
    <property type="match status" value="1"/>
</dbReference>
<dbReference type="Proteomes" id="UP000190042">
    <property type="component" value="Unassembled WGS sequence"/>
</dbReference>
<accession>A0A1T4XSL5</accession>
<dbReference type="Pfam" id="PF13518">
    <property type="entry name" value="HTH_28"/>
    <property type="match status" value="1"/>
</dbReference>
<protein>
    <submittedName>
        <fullName evidence="4">Transposase and inactivated derivatives</fullName>
    </submittedName>
</protein>
<reference evidence="5" key="1">
    <citation type="submission" date="2017-02" db="EMBL/GenBank/DDBJ databases">
        <authorList>
            <person name="Varghese N."/>
            <person name="Submissions S."/>
        </authorList>
    </citation>
    <scope>NUCLEOTIDE SEQUENCE [LARGE SCALE GENOMIC DNA]</scope>
    <source>
        <strain evidence="5">DSM 23966</strain>
    </source>
</reference>
<dbReference type="EMBL" id="FUYJ01000001">
    <property type="protein sequence ID" value="SKA92051.1"/>
    <property type="molecule type" value="Genomic_DNA"/>
</dbReference>
<sequence length="174" mass="19767">MAKFTAEDKLQAVNQYLNGSESSREIAKSLGTDHKAILKWVKQYEYNGVEAFIKRCTNYTQQFRLDVLNFMVGNGTSLNETAAIFKITSPSTIRVWKRQFKTQGIDALQPKQKGRPSMKKESHPSSKPSATERSTEVLEARIKQLEMENEYSKKLSILVQNKEKSPNKTSTSSL</sequence>
<dbReference type="InterPro" id="IPR010921">
    <property type="entry name" value="Trp_repressor/repl_initiator"/>
</dbReference>
<evidence type="ECO:0000259" key="3">
    <source>
        <dbReference type="Pfam" id="PF13518"/>
    </source>
</evidence>
<dbReference type="GO" id="GO:0006313">
    <property type="term" value="P:DNA transposition"/>
    <property type="evidence" value="ECO:0007669"/>
    <property type="project" value="InterPro"/>
</dbReference>
<feature type="domain" description="Insertion element IS150 protein InsJ-like helix-turn-helix" evidence="3">
    <location>
        <begin position="63"/>
        <end position="116"/>
    </location>
</feature>
<dbReference type="InterPro" id="IPR052057">
    <property type="entry name" value="IS150/IS1296_orfA-like"/>
</dbReference>
<evidence type="ECO:0000313" key="5">
    <source>
        <dbReference type="Proteomes" id="UP000190042"/>
    </source>
</evidence>
<dbReference type="InterPro" id="IPR009057">
    <property type="entry name" value="Homeodomain-like_sf"/>
</dbReference>
<keyword evidence="5" id="KW-1185">Reference proteome</keyword>
<dbReference type="AlphaFoldDB" id="A0A1T4XSL5"/>
<name>A0A1T4XSL5_9BACL</name>
<dbReference type="SUPFAM" id="SSF48295">
    <property type="entry name" value="TrpR-like"/>
    <property type="match status" value="1"/>
</dbReference>
<dbReference type="GO" id="GO:0043565">
    <property type="term" value="F:sequence-specific DNA binding"/>
    <property type="evidence" value="ECO:0007669"/>
    <property type="project" value="InterPro"/>
</dbReference>
<evidence type="ECO:0000256" key="2">
    <source>
        <dbReference type="SAM" id="MobiDB-lite"/>
    </source>
</evidence>
<gene>
    <name evidence="4" type="ORF">SAMN04244570_1234</name>
</gene>
<dbReference type="InterPro" id="IPR036388">
    <property type="entry name" value="WH-like_DNA-bd_sf"/>
</dbReference>
<proteinExistence type="inferred from homology"/>
<comment type="similarity">
    <text evidence="1">Belongs to the IS150/IS1296 orfA family.</text>
</comment>
<dbReference type="InterPro" id="IPR055247">
    <property type="entry name" value="InsJ-like_HTH"/>
</dbReference>
<evidence type="ECO:0000313" key="4">
    <source>
        <dbReference type="EMBL" id="SKA92051.1"/>
    </source>
</evidence>
<dbReference type="GO" id="GO:0004803">
    <property type="term" value="F:transposase activity"/>
    <property type="evidence" value="ECO:0007669"/>
    <property type="project" value="InterPro"/>
</dbReference>
<evidence type="ECO:0000256" key="1">
    <source>
        <dbReference type="ARBA" id="ARBA00038232"/>
    </source>
</evidence>
<dbReference type="PANTHER" id="PTHR33795:SF1">
    <property type="entry name" value="INSERTION ELEMENT IS150 PROTEIN INSJ"/>
    <property type="match status" value="1"/>
</dbReference>
<dbReference type="SUPFAM" id="SSF46689">
    <property type="entry name" value="Homeodomain-like"/>
    <property type="match status" value="1"/>
</dbReference>
<dbReference type="Pfam" id="PF01527">
    <property type="entry name" value="HTH_Tnp_1"/>
    <property type="match status" value="1"/>
</dbReference>
<dbReference type="Gene3D" id="1.10.10.10">
    <property type="entry name" value="Winged helix-like DNA-binding domain superfamily/Winged helix DNA-binding domain"/>
    <property type="match status" value="2"/>
</dbReference>
<dbReference type="InterPro" id="IPR002514">
    <property type="entry name" value="Transposase_8"/>
</dbReference>